<evidence type="ECO:0000313" key="2">
    <source>
        <dbReference type="EMBL" id="CAF4037505.1"/>
    </source>
</evidence>
<dbReference type="AlphaFoldDB" id="A0A819VSY9"/>
<evidence type="ECO:0000256" key="1">
    <source>
        <dbReference type="SAM" id="Coils"/>
    </source>
</evidence>
<dbReference type="Proteomes" id="UP000663844">
    <property type="component" value="Unassembled WGS sequence"/>
</dbReference>
<gene>
    <name evidence="2" type="ORF">OKA104_LOCUS31955</name>
    <name evidence="3" type="ORF">OXD698_LOCUS36061</name>
</gene>
<reference evidence="3" key="1">
    <citation type="submission" date="2021-02" db="EMBL/GenBank/DDBJ databases">
        <authorList>
            <person name="Nowell W R."/>
        </authorList>
    </citation>
    <scope>NUCLEOTIDE SEQUENCE</scope>
</reference>
<sequence length="358" mass="41708">MPRKHGHKQSNAISAPSPVIYAKCTGCHVNGELKVSLKYERLEQSTEKTAESLNLLKVTEETFHRTLKTEYTAYEEKLKQLQATNHQHINDLKHMWTEFEKMSMTNAEDCAQIDHIIDQIEATLTKTHIQVCFQPNVSSPSLGSLNESLSDPIMSDAVQTEDQLSNVSPTSSSSERVYVDNDRRMETWFTVAQFHIERLLSTGVWKQRYHTTDWMLEICTFDIKEWKQIRRVYREESLIDMRFSVANYVWIGIAARDWSKPKEESGHWRFELRDLKSIDTVRRMIQLDDRMKSPCIVSLSNAEWLAYDNETKVLNLVTRTAKSKTSIEYSDSIQYATLMDQNCFVIVTKNNQLHFHDL</sequence>
<dbReference type="EMBL" id="CAJOAY010003735">
    <property type="protein sequence ID" value="CAF4037505.1"/>
    <property type="molecule type" value="Genomic_DNA"/>
</dbReference>
<protein>
    <submittedName>
        <fullName evidence="3">Uncharacterized protein</fullName>
    </submittedName>
</protein>
<keyword evidence="1" id="KW-0175">Coiled coil</keyword>
<accession>A0A819VSY9</accession>
<comment type="caution">
    <text evidence="3">The sequence shown here is derived from an EMBL/GenBank/DDBJ whole genome shotgun (WGS) entry which is preliminary data.</text>
</comment>
<dbReference type="EMBL" id="CAJOAZ010005798">
    <property type="protein sequence ID" value="CAF4113264.1"/>
    <property type="molecule type" value="Genomic_DNA"/>
</dbReference>
<proteinExistence type="predicted"/>
<dbReference type="Proteomes" id="UP000663881">
    <property type="component" value="Unassembled WGS sequence"/>
</dbReference>
<feature type="coiled-coil region" evidence="1">
    <location>
        <begin position="64"/>
        <end position="91"/>
    </location>
</feature>
<evidence type="ECO:0000313" key="3">
    <source>
        <dbReference type="EMBL" id="CAF4113264.1"/>
    </source>
</evidence>
<name>A0A819VSY9_9BILA</name>
<evidence type="ECO:0000313" key="4">
    <source>
        <dbReference type="Proteomes" id="UP000663844"/>
    </source>
</evidence>
<organism evidence="3 4">
    <name type="scientific">Adineta steineri</name>
    <dbReference type="NCBI Taxonomy" id="433720"/>
    <lineage>
        <taxon>Eukaryota</taxon>
        <taxon>Metazoa</taxon>
        <taxon>Spiralia</taxon>
        <taxon>Gnathifera</taxon>
        <taxon>Rotifera</taxon>
        <taxon>Eurotatoria</taxon>
        <taxon>Bdelloidea</taxon>
        <taxon>Adinetida</taxon>
        <taxon>Adinetidae</taxon>
        <taxon>Adineta</taxon>
    </lineage>
</organism>